<dbReference type="Proteomes" id="UP001200843">
    <property type="component" value="Unassembled WGS sequence"/>
</dbReference>
<evidence type="ECO:0000313" key="1">
    <source>
        <dbReference type="EMBL" id="MCG4690227.1"/>
    </source>
</evidence>
<dbReference type="AlphaFoldDB" id="A0AAW5BGP4"/>
<dbReference type="RefSeq" id="WP_227198172.1">
    <property type="nucleotide sequence ID" value="NZ_JAKNGJ010000045.1"/>
</dbReference>
<gene>
    <name evidence="1" type="ORF">L0N01_16640</name>
</gene>
<proteinExistence type="predicted"/>
<name>A0AAW5BGP4_PHOVU</name>
<evidence type="ECO:0008006" key="3">
    <source>
        <dbReference type="Google" id="ProtNLM"/>
    </source>
</evidence>
<protein>
    <recommendedName>
        <fullName evidence="3">DUF3298 domain-containing protein</fullName>
    </recommendedName>
</protein>
<reference evidence="1" key="1">
    <citation type="submission" date="2022-01" db="EMBL/GenBank/DDBJ databases">
        <title>Collection of gut derived symbiotic bacterial strains cultured from healthy donors.</title>
        <authorList>
            <person name="Lin H."/>
            <person name="Kohout C."/>
            <person name="Waligurski E."/>
            <person name="Pamer E.G."/>
        </authorList>
    </citation>
    <scope>NUCLEOTIDE SEQUENCE</scope>
    <source>
        <strain evidence="1">DFI.6.72</strain>
    </source>
</reference>
<comment type="caution">
    <text evidence="1">The sequence shown here is derived from an EMBL/GenBank/DDBJ whole genome shotgun (WGS) entry which is preliminary data.</text>
</comment>
<organism evidence="1 2">
    <name type="scientific">Phocaeicola vulgatus</name>
    <name type="common">Bacteroides vulgatus</name>
    <dbReference type="NCBI Taxonomy" id="821"/>
    <lineage>
        <taxon>Bacteria</taxon>
        <taxon>Pseudomonadati</taxon>
        <taxon>Bacteroidota</taxon>
        <taxon>Bacteroidia</taxon>
        <taxon>Bacteroidales</taxon>
        <taxon>Bacteroidaceae</taxon>
        <taxon>Phocaeicola</taxon>
    </lineage>
</organism>
<accession>A0AAW5BGP4</accession>
<evidence type="ECO:0000313" key="2">
    <source>
        <dbReference type="Proteomes" id="UP001200843"/>
    </source>
</evidence>
<sequence length="85" mass="9607">MNVPEQVKNEARPLIEQYGDSFDYLGNREGQEAYLFRFPDDATVGFPFLYLFKDGEAMEVTGPGVFDFIDLYTPGIEDADEVGVE</sequence>
<dbReference type="EMBL" id="JAKNGO010000044">
    <property type="protein sequence ID" value="MCG4690227.1"/>
    <property type="molecule type" value="Genomic_DNA"/>
</dbReference>